<dbReference type="InterPro" id="IPR019775">
    <property type="entry name" value="WD40_repeat_CS"/>
</dbReference>
<dbReference type="PROSITE" id="PS50082">
    <property type="entry name" value="WD_REPEATS_2"/>
    <property type="match status" value="13"/>
</dbReference>
<evidence type="ECO:0000256" key="2">
    <source>
        <dbReference type="ARBA" id="ARBA00022737"/>
    </source>
</evidence>
<evidence type="ECO:0000256" key="1">
    <source>
        <dbReference type="ARBA" id="ARBA00022574"/>
    </source>
</evidence>
<dbReference type="Pfam" id="PF24883">
    <property type="entry name" value="NPHP3_N"/>
    <property type="match status" value="1"/>
</dbReference>
<accession>A0A8H6YL49</accession>
<feature type="repeat" description="WD" evidence="3">
    <location>
        <begin position="1125"/>
        <end position="1166"/>
    </location>
</feature>
<dbReference type="InterPro" id="IPR036322">
    <property type="entry name" value="WD40_repeat_dom_sf"/>
</dbReference>
<feature type="repeat" description="WD" evidence="3">
    <location>
        <begin position="1342"/>
        <end position="1383"/>
    </location>
</feature>
<dbReference type="PROSITE" id="PS50294">
    <property type="entry name" value="WD_REPEATS_REGION"/>
    <property type="match status" value="13"/>
</dbReference>
<evidence type="ECO:0000259" key="5">
    <source>
        <dbReference type="Pfam" id="PF24883"/>
    </source>
</evidence>
<evidence type="ECO:0000256" key="3">
    <source>
        <dbReference type="PROSITE-ProRule" id="PRU00221"/>
    </source>
</evidence>
<evidence type="ECO:0000313" key="6">
    <source>
        <dbReference type="EMBL" id="KAF7363120.1"/>
    </source>
</evidence>
<dbReference type="Pfam" id="PF00400">
    <property type="entry name" value="WD40"/>
    <property type="match status" value="13"/>
</dbReference>
<dbReference type="InterPro" id="IPR020472">
    <property type="entry name" value="WD40_PAC1"/>
</dbReference>
<dbReference type="PANTHER" id="PTHR22847:SF637">
    <property type="entry name" value="WD REPEAT DOMAIN 5B"/>
    <property type="match status" value="1"/>
</dbReference>
<dbReference type="SUPFAM" id="SSF50978">
    <property type="entry name" value="WD40 repeat-like"/>
    <property type="match status" value="2"/>
</dbReference>
<dbReference type="GO" id="GO:1990234">
    <property type="term" value="C:transferase complex"/>
    <property type="evidence" value="ECO:0007669"/>
    <property type="project" value="UniProtKB-ARBA"/>
</dbReference>
<feature type="repeat" description="WD" evidence="3">
    <location>
        <begin position="997"/>
        <end position="1038"/>
    </location>
</feature>
<organism evidence="6 7">
    <name type="scientific">Mycena venus</name>
    <dbReference type="NCBI Taxonomy" id="2733690"/>
    <lineage>
        <taxon>Eukaryota</taxon>
        <taxon>Fungi</taxon>
        <taxon>Dikarya</taxon>
        <taxon>Basidiomycota</taxon>
        <taxon>Agaricomycotina</taxon>
        <taxon>Agaricomycetes</taxon>
        <taxon>Agaricomycetidae</taxon>
        <taxon>Agaricales</taxon>
        <taxon>Marasmiineae</taxon>
        <taxon>Mycenaceae</taxon>
        <taxon>Mycena</taxon>
    </lineage>
</organism>
<feature type="repeat" description="WD" evidence="3">
    <location>
        <begin position="1039"/>
        <end position="1080"/>
    </location>
</feature>
<dbReference type="PRINTS" id="PR00320">
    <property type="entry name" value="GPROTEINBRPT"/>
</dbReference>
<feature type="repeat" description="WD" evidence="3">
    <location>
        <begin position="1299"/>
        <end position="1340"/>
    </location>
</feature>
<sequence length="1564" mass="170924">MFSKIKDTARKTKGKIRGIDIFKSQQSTSTSGTTAAGLSRTPTGAREQVLREETSSGKHANDCAADLPSPSTSKAADSLAASISETTRALTGMHTVNSAIPTSLDNAVAMVGEVGSSDIIDTAASLVDKLSAFLKFVDTLGEIHPYAKMATIIITSIAKVFVAQAKRDAALQGLLDSISDIYTFVTRYNTAENLDNDRQKLLKELSLRTVDCAYFIRDQAEVKSFLKRMGRNALIGSNIDAYITDYKNAFLDLRQRLDQRGGLETEIHVVKMIKSLSEIQDSIDLQNLAYVRFAGVNVAKACLKGTRTQILDDLSTWVNDPKGSRVRFLLGLAGTGKSAIAHSLGARFDTLQRLGCFFAFSRDFQGDRHPESVLSTVAHEIAGWNPDFKHALAAVLRDKPSLCHTTDIAAQWDGLLVAPAKAVAFVGPVLIIIDAFDESSSTDERSRRLLLSRLTHGVELLQSNFRILVTSRPEEDVMAVLSNLPAPANSPLVDSIYIDHSTADVNADVEAYIRHTLKSSTSPQRNLDDARVLQLVEKASGLFQWANIACRAILEKPAGRSLQERFDKRLGTILRRKSSSLDDLYSEMLQQVFEVDDPTVMSRFRSVMAQILCTSQPLSSDTHQTIRSHSYIQDATDVSDVVTYMGAFLFGLDGHSPIHPVHTTFRDFLFDESRSGIWHVNTDEGHYIVCMGLLALLNQNARFNFFNIKTSYEFNLPEPGLMLQETSPGLVYAAGYMKDHIPPPPETPILVDTALLAALRELLCNKLLFWLEILSMLQHVNTAVPVIQQAARLFSPSDHLETQNALQDAMYFVRRFSQPISQSIPHIYISALPFSPEPFVLRSISSSSLPRVPKISGIPSHWSRMQAVFHGKFRVYAVSWSQDGRHITSGAYDSNVRIWDAYTGELVREPLKGHSERVNSVAFSPDCLRIVSASNDKTLRIWDAVTGDMISGPLSGHSERVESACYAPDGRHIASGSGDATIRLWDAANGKVVGEPFYGHSTAISTVAYSPDSRKIVSGSYDRTIRIWDASTGQTIHMLDGHTDSVRAVAYSPDGSHIVSGSSDTTLCIWDAQTGETVGEPIRGHSGRVSSVAYSPDGRHIVSGSSDASVRIWNAVSGVAVGASLTGHFASVYAVTYSPDGRQIVSGANDGTMRIWNADTSLSSSEPSISHTPSVYAVTFSPDGCRIFASSEDCTLREWDPATGKAVGEPFRGQGSVESITCSPDGRRIVLGSYDRRGHSVCIWNVETGETIGQPLSWHTDYILSVALAPDGRRIASASADSTIRIWNVDTGHAVGAPFRGHSDKVNSVAYAPDGMCVVSGADDLTVRIWDTRTAKVVGKPMCGHSAPVLSVAFSPDGRHIVSGSRDLTVRIWNVSQSKAVGEPLRGHSNAIFSVAYSPDCRRIVSGSKDCTVRIWDADTGESIGRPLHGHCSLVHSVTFSPDCCRMASGSWDGTVRLWDLDMEMANHQPLLNFAYSSSSAIPGPTASPASGDDQLQLCWQERWITDDAGNLLIWVPDEYRNSLSWPRTRMLIGGREPRVKIDFGDTRHGTEWAECMPQVRLES</sequence>
<dbReference type="InterPro" id="IPR015943">
    <property type="entry name" value="WD40/YVTN_repeat-like_dom_sf"/>
</dbReference>
<dbReference type="EMBL" id="JACAZI010000004">
    <property type="protein sequence ID" value="KAF7363120.1"/>
    <property type="molecule type" value="Genomic_DNA"/>
</dbReference>
<feature type="repeat" description="WD" evidence="3">
    <location>
        <begin position="954"/>
        <end position="995"/>
    </location>
</feature>
<comment type="caution">
    <text evidence="6">The sequence shown here is derived from an EMBL/GenBank/DDBJ whole genome shotgun (WGS) entry which is preliminary data.</text>
</comment>
<feature type="compositionally biased region" description="Basic and acidic residues" evidence="4">
    <location>
        <begin position="48"/>
        <end position="61"/>
    </location>
</feature>
<dbReference type="PANTHER" id="PTHR22847">
    <property type="entry name" value="WD40 REPEAT PROTEIN"/>
    <property type="match status" value="1"/>
</dbReference>
<feature type="repeat" description="WD" evidence="3">
    <location>
        <begin position="1385"/>
        <end position="1426"/>
    </location>
</feature>
<reference evidence="6" key="1">
    <citation type="submission" date="2020-05" db="EMBL/GenBank/DDBJ databases">
        <title>Mycena genomes resolve the evolution of fungal bioluminescence.</title>
        <authorList>
            <person name="Tsai I.J."/>
        </authorList>
    </citation>
    <scope>NUCLEOTIDE SEQUENCE</scope>
    <source>
        <strain evidence="6">CCC161011</strain>
    </source>
</reference>
<dbReference type="OrthoDB" id="163438at2759"/>
<dbReference type="CDD" id="cd00200">
    <property type="entry name" value="WD40"/>
    <property type="match status" value="2"/>
</dbReference>
<dbReference type="PROSITE" id="PS00678">
    <property type="entry name" value="WD_REPEATS_1"/>
    <property type="match status" value="9"/>
</dbReference>
<feature type="compositionally biased region" description="Low complexity" evidence="4">
    <location>
        <begin position="24"/>
        <end position="37"/>
    </location>
</feature>
<dbReference type="InterPro" id="IPR001680">
    <property type="entry name" value="WD40_rpt"/>
</dbReference>
<dbReference type="GO" id="GO:0005634">
    <property type="term" value="C:nucleus"/>
    <property type="evidence" value="ECO:0007669"/>
    <property type="project" value="TreeGrafter"/>
</dbReference>
<proteinExistence type="predicted"/>
<dbReference type="InterPro" id="IPR056884">
    <property type="entry name" value="NPHP3-like_N"/>
</dbReference>
<keyword evidence="2" id="KW-0677">Repeat</keyword>
<gene>
    <name evidence="6" type="ORF">MVEN_00664500</name>
</gene>
<dbReference type="Proteomes" id="UP000620124">
    <property type="component" value="Unassembled WGS sequence"/>
</dbReference>
<dbReference type="InterPro" id="IPR027417">
    <property type="entry name" value="P-loop_NTPase"/>
</dbReference>
<feature type="repeat" description="WD" evidence="3">
    <location>
        <begin position="1168"/>
        <end position="1209"/>
    </location>
</feature>
<protein>
    <submittedName>
        <fullName evidence="6">WD40 repeat-like protein</fullName>
    </submittedName>
</protein>
<feature type="repeat" description="WD" evidence="3">
    <location>
        <begin position="1428"/>
        <end position="1462"/>
    </location>
</feature>
<feature type="domain" description="Nephrocystin 3-like N-terminal" evidence="5">
    <location>
        <begin position="306"/>
        <end position="472"/>
    </location>
</feature>
<dbReference type="SMART" id="SM00320">
    <property type="entry name" value="WD40"/>
    <property type="match status" value="14"/>
</dbReference>
<name>A0A8H6YL49_9AGAR</name>
<feature type="region of interest" description="Disordered" evidence="4">
    <location>
        <begin position="19"/>
        <end position="73"/>
    </location>
</feature>
<keyword evidence="7" id="KW-1185">Reference proteome</keyword>
<keyword evidence="1 3" id="KW-0853">WD repeat</keyword>
<dbReference type="Gene3D" id="2.130.10.10">
    <property type="entry name" value="YVTN repeat-like/Quinoprotein amine dehydrogenase"/>
    <property type="match status" value="6"/>
</dbReference>
<feature type="repeat" description="WD" evidence="3">
    <location>
        <begin position="1256"/>
        <end position="1297"/>
    </location>
</feature>
<feature type="repeat" description="WD" evidence="3">
    <location>
        <begin position="1082"/>
        <end position="1123"/>
    </location>
</feature>
<dbReference type="SUPFAM" id="SSF52540">
    <property type="entry name" value="P-loop containing nucleoside triphosphate hydrolases"/>
    <property type="match status" value="1"/>
</dbReference>
<evidence type="ECO:0000256" key="4">
    <source>
        <dbReference type="SAM" id="MobiDB-lite"/>
    </source>
</evidence>
<evidence type="ECO:0000313" key="7">
    <source>
        <dbReference type="Proteomes" id="UP000620124"/>
    </source>
</evidence>
<feature type="repeat" description="WD" evidence="3">
    <location>
        <begin position="911"/>
        <end position="952"/>
    </location>
</feature>
<feature type="repeat" description="WD" evidence="3">
    <location>
        <begin position="875"/>
        <end position="909"/>
    </location>
</feature>